<dbReference type="SUPFAM" id="SSF55481">
    <property type="entry name" value="N-terminal domain of eukaryotic peptide chain release factor subunit 1, ERF1"/>
    <property type="match status" value="1"/>
</dbReference>
<dbReference type="Pfam" id="PF03463">
    <property type="entry name" value="eRF1_1"/>
    <property type="match status" value="1"/>
</dbReference>
<name>X6LKE5_RETFI</name>
<dbReference type="GO" id="GO:0003747">
    <property type="term" value="F:translation release factor activity"/>
    <property type="evidence" value="ECO:0007669"/>
    <property type="project" value="InterPro"/>
</dbReference>
<dbReference type="InterPro" id="IPR004403">
    <property type="entry name" value="Peptide_chain-rel_eRF1/aRF1"/>
</dbReference>
<gene>
    <name evidence="2" type="ORF">RFI_36235</name>
</gene>
<dbReference type="Proteomes" id="UP000023152">
    <property type="component" value="Unassembled WGS sequence"/>
</dbReference>
<organism evidence="2 3">
    <name type="scientific">Reticulomyxa filosa</name>
    <dbReference type="NCBI Taxonomy" id="46433"/>
    <lineage>
        <taxon>Eukaryota</taxon>
        <taxon>Sar</taxon>
        <taxon>Rhizaria</taxon>
        <taxon>Retaria</taxon>
        <taxon>Foraminifera</taxon>
        <taxon>Monothalamids</taxon>
        <taxon>Reticulomyxidae</taxon>
        <taxon>Reticulomyxa</taxon>
    </lineage>
</organism>
<sequence length="142" mass="16496">MKIKILLILFDYYFLIFLKNTFIKKNILIWDSIGCNTGDSSVSKKKYFLIFFKKMSKKPIDASLVEQWKIKTLIKHLSQSRGNGTSMISLVIPPKDQISRIQKMIQDEHGTASNIKSRVNRLSTDNGKEKKKCEYILNHLNL</sequence>
<dbReference type="Gene3D" id="3.30.960.10">
    <property type="entry name" value="eRF1 domain 1"/>
    <property type="match status" value="1"/>
</dbReference>
<dbReference type="AlphaFoldDB" id="X6LKE5"/>
<proteinExistence type="predicted"/>
<feature type="domain" description="eRF1/Pelota-like N-terminal" evidence="1">
    <location>
        <begin position="71"/>
        <end position="124"/>
    </location>
</feature>
<protein>
    <submittedName>
        <fullName evidence="2">Eukaryotic peptide chain release factor subunit 1</fullName>
    </submittedName>
</protein>
<dbReference type="EMBL" id="ASPP01038932">
    <property type="protein sequence ID" value="ETO01205.1"/>
    <property type="molecule type" value="Genomic_DNA"/>
</dbReference>
<evidence type="ECO:0000313" key="3">
    <source>
        <dbReference type="Proteomes" id="UP000023152"/>
    </source>
</evidence>
<dbReference type="PANTHER" id="PTHR10113">
    <property type="entry name" value="PEPTIDE CHAIN RELEASE FACTOR SUBUNIT 1"/>
    <property type="match status" value="1"/>
</dbReference>
<accession>X6LKE5</accession>
<dbReference type="InterPro" id="IPR005140">
    <property type="entry name" value="eRF1_Pelota-like_N"/>
</dbReference>
<dbReference type="InterPro" id="IPR024049">
    <property type="entry name" value="eRF1_1_sf"/>
</dbReference>
<comment type="caution">
    <text evidence="2">The sequence shown here is derived from an EMBL/GenBank/DDBJ whole genome shotgun (WGS) entry which is preliminary data.</text>
</comment>
<keyword evidence="3" id="KW-1185">Reference proteome</keyword>
<reference evidence="2 3" key="1">
    <citation type="journal article" date="2013" name="Curr. Biol.">
        <title>The Genome of the Foraminiferan Reticulomyxa filosa.</title>
        <authorList>
            <person name="Glockner G."/>
            <person name="Hulsmann N."/>
            <person name="Schleicher M."/>
            <person name="Noegel A.A."/>
            <person name="Eichinger L."/>
            <person name="Gallinger C."/>
            <person name="Pawlowski J."/>
            <person name="Sierra R."/>
            <person name="Euteneuer U."/>
            <person name="Pillet L."/>
            <person name="Moustafa A."/>
            <person name="Platzer M."/>
            <person name="Groth M."/>
            <person name="Szafranski K."/>
            <person name="Schliwa M."/>
        </authorList>
    </citation>
    <scope>NUCLEOTIDE SEQUENCE [LARGE SCALE GENOMIC DNA]</scope>
</reference>
<evidence type="ECO:0000313" key="2">
    <source>
        <dbReference type="EMBL" id="ETO01205.1"/>
    </source>
</evidence>
<dbReference type="OrthoDB" id="10254527at2759"/>
<evidence type="ECO:0000259" key="1">
    <source>
        <dbReference type="Pfam" id="PF03463"/>
    </source>
</evidence>